<evidence type="ECO:0000256" key="2">
    <source>
        <dbReference type="ARBA" id="ARBA00004259"/>
    </source>
</evidence>
<evidence type="ECO:0000256" key="17">
    <source>
        <dbReference type="SAM" id="Coils"/>
    </source>
</evidence>
<dbReference type="GO" id="GO:0030496">
    <property type="term" value="C:midbody"/>
    <property type="evidence" value="ECO:0007669"/>
    <property type="project" value="UniProtKB-SubCell"/>
</dbReference>
<protein>
    <recommendedName>
        <fullName evidence="6">IST1 homolog</fullName>
    </recommendedName>
    <alternativeName>
        <fullName evidence="14">Charged multivesicular body protein 8</fullName>
    </alternativeName>
</protein>
<feature type="compositionally biased region" description="Pro residues" evidence="18">
    <location>
        <begin position="301"/>
        <end position="313"/>
    </location>
</feature>
<evidence type="ECO:0000256" key="18">
    <source>
        <dbReference type="SAM" id="MobiDB-lite"/>
    </source>
</evidence>
<evidence type="ECO:0000256" key="15">
    <source>
        <dbReference type="ARBA" id="ARBA00046124"/>
    </source>
</evidence>
<dbReference type="GO" id="GO:0015031">
    <property type="term" value="P:protein transport"/>
    <property type="evidence" value="ECO:0007669"/>
    <property type="project" value="InterPro"/>
</dbReference>
<reference evidence="19" key="2">
    <citation type="submission" date="2025-09" db="UniProtKB">
        <authorList>
            <consortium name="Ensembl"/>
        </authorList>
    </citation>
    <scope>IDENTIFICATION</scope>
</reference>
<proteinExistence type="inferred from homology"/>
<evidence type="ECO:0000256" key="4">
    <source>
        <dbReference type="ARBA" id="ARBA00004541"/>
    </source>
</evidence>
<name>A0A8D2LIC9_VARKO</name>
<evidence type="ECO:0000256" key="10">
    <source>
        <dbReference type="ARBA" id="ARBA00023212"/>
    </source>
</evidence>
<dbReference type="Proteomes" id="UP000694545">
    <property type="component" value="Unplaced"/>
</dbReference>
<evidence type="ECO:0000256" key="3">
    <source>
        <dbReference type="ARBA" id="ARBA00004300"/>
    </source>
</evidence>
<evidence type="ECO:0000256" key="11">
    <source>
        <dbReference type="ARBA" id="ARBA00023242"/>
    </source>
</evidence>
<accession>A0A8D2LIC9</accession>
<dbReference type="PANTHER" id="PTHR12161:SF5">
    <property type="entry name" value="IST1 HOMOLOG"/>
    <property type="match status" value="1"/>
</dbReference>
<dbReference type="OrthoDB" id="29853at2759"/>
<evidence type="ECO:0000313" key="20">
    <source>
        <dbReference type="Proteomes" id="UP000694545"/>
    </source>
</evidence>
<comment type="function">
    <text evidence="15">ESCRT-III-like protein involved in cytokinesis, nuclear envelope reassembly and endosomal tubulation. Is required for efficient abscission during cytokinesis. Involved in recruiting VPS4A and/or VPS4B to the midbody of dividing cells. During late anaphase, involved in nuclear envelope reassembly and mitotic spindle disassembly together with the ESCRT-III complex: IST1 acts by mediating the recruitment of SPAST to the nuclear membrane, leading to microtubule severing. Recruited to the reforming nuclear envelope (NE) during anaphase by LEMD2. Regulates early endosomal tubulation together with the ESCRT-III complex by mediating the recruitment of SPAST.</text>
</comment>
<dbReference type="GeneID" id="123022283"/>
<keyword evidence="11" id="KW-0539">Nucleus</keyword>
<sequence>MQEFHTMLGSGFKAERLRVNLRLVINRLKLLEKKKTELAQKARKEIADYLSAGKDERARIRVEHIIREDYLVEAMEILELYCDLLLARFGLIHSMKELDSGLAEAVSTLIWAAPRLQSEVAELRIVADQLCAKYSKEYGKLCRTNQIGTVNDRLMHKLSVEAPPKILVERYLIEIAKNYNVPYEPDSVVMAEAPTGVEANLIDVGFVDDSKKGGHGGGGGFMTPLPCPDGVVPMPMPSPAPPFSYPPPKGPENFNGLPVGTYQPFTSLHPPQIPATPPTYEFIDDISADKAVPSAQTLGPSPKPAPRGRPPVPASSSGDNFVLPELPSVPDTLPVASAGTSTSASEDIDFDDLSRRFEELKKKT</sequence>
<dbReference type="CTD" id="9798"/>
<feature type="region of interest" description="Disordered" evidence="18">
    <location>
        <begin position="293"/>
        <end position="352"/>
    </location>
</feature>
<dbReference type="Ensembl" id="ENSVKKT00000022380.1">
    <property type="protein sequence ID" value="ENSVKKP00000021835.1"/>
    <property type="gene ID" value="ENSVKKG00000014579.1"/>
</dbReference>
<gene>
    <name evidence="19" type="primary">IST1</name>
</gene>
<dbReference type="FunFam" id="1.20.1260.60:FF:000001">
    <property type="entry name" value="IST1 homolog isoform X1"/>
    <property type="match status" value="1"/>
</dbReference>
<dbReference type="PANTHER" id="PTHR12161">
    <property type="entry name" value="IST1 FAMILY MEMBER"/>
    <property type="match status" value="1"/>
</dbReference>
<dbReference type="RefSeq" id="XP_044283839.1">
    <property type="nucleotide sequence ID" value="XM_044427904.1"/>
</dbReference>
<keyword evidence="17" id="KW-0175">Coiled coil</keyword>
<keyword evidence="9" id="KW-0132">Cell division</keyword>
<dbReference type="AlphaFoldDB" id="A0A8D2LIC9"/>
<dbReference type="KEGG" id="vko:123022283"/>
<keyword evidence="13" id="KW-0968">Cytoplasmic vesicle</keyword>
<dbReference type="GO" id="GO:0051301">
    <property type="term" value="P:cell division"/>
    <property type="evidence" value="ECO:0007669"/>
    <property type="project" value="UniProtKB-KW"/>
</dbReference>
<evidence type="ECO:0000256" key="14">
    <source>
        <dbReference type="ARBA" id="ARBA00032374"/>
    </source>
</evidence>
<dbReference type="GO" id="GO:0005635">
    <property type="term" value="C:nuclear envelope"/>
    <property type="evidence" value="ECO:0007669"/>
    <property type="project" value="UniProtKB-SubCell"/>
</dbReference>
<evidence type="ECO:0000256" key="1">
    <source>
        <dbReference type="ARBA" id="ARBA00004214"/>
    </source>
</evidence>
<dbReference type="GO" id="GO:0031410">
    <property type="term" value="C:cytoplasmic vesicle"/>
    <property type="evidence" value="ECO:0007669"/>
    <property type="project" value="UniProtKB-SubCell"/>
</dbReference>
<dbReference type="Pfam" id="PF03398">
    <property type="entry name" value="Ist1"/>
    <property type="match status" value="1"/>
</dbReference>
<evidence type="ECO:0000256" key="9">
    <source>
        <dbReference type="ARBA" id="ARBA00022618"/>
    </source>
</evidence>
<comment type="subunit">
    <text evidence="16">Interacts with CHMP1A, CHMP1B, VPS4A and VTA1. Interacts with SPAST, STAMBP, and USP8. May interact with VPS37B. May associate with the ESCRT-I complex. Interacts with MITD1, in competition with VSP4. Interacts with SPART (via MIT domain); leading to the recruitment of SPART to midbodies. Interacts with SPAST.</text>
</comment>
<comment type="similarity">
    <text evidence="5">Belongs to the IST1 family.</text>
</comment>
<keyword evidence="7" id="KW-0963">Cytoplasm</keyword>
<reference evidence="19" key="1">
    <citation type="submission" date="2025-08" db="UniProtKB">
        <authorList>
            <consortium name="Ensembl"/>
        </authorList>
    </citation>
    <scope>IDENTIFICATION</scope>
</reference>
<dbReference type="InterPro" id="IPR042277">
    <property type="entry name" value="IST1-like"/>
</dbReference>
<evidence type="ECO:0000256" key="8">
    <source>
        <dbReference type="ARBA" id="ARBA00022553"/>
    </source>
</evidence>
<evidence type="ECO:0000256" key="13">
    <source>
        <dbReference type="ARBA" id="ARBA00023329"/>
    </source>
</evidence>
<evidence type="ECO:0000256" key="5">
    <source>
        <dbReference type="ARBA" id="ARBA00005536"/>
    </source>
</evidence>
<organism evidence="19 20">
    <name type="scientific">Varanus komodoensis</name>
    <name type="common">Komodo dragon</name>
    <dbReference type="NCBI Taxonomy" id="61221"/>
    <lineage>
        <taxon>Eukaryota</taxon>
        <taxon>Metazoa</taxon>
        <taxon>Chordata</taxon>
        <taxon>Craniata</taxon>
        <taxon>Vertebrata</taxon>
        <taxon>Euteleostomi</taxon>
        <taxon>Lepidosauria</taxon>
        <taxon>Squamata</taxon>
        <taxon>Bifurcata</taxon>
        <taxon>Unidentata</taxon>
        <taxon>Episquamata</taxon>
        <taxon>Toxicofera</taxon>
        <taxon>Anguimorpha</taxon>
        <taxon>Paleoanguimorpha</taxon>
        <taxon>Varanoidea</taxon>
        <taxon>Varanidae</taxon>
        <taxon>Varanus</taxon>
    </lineage>
</organism>
<evidence type="ECO:0000256" key="6">
    <source>
        <dbReference type="ARBA" id="ARBA00014513"/>
    </source>
</evidence>
<dbReference type="GO" id="GO:0005813">
    <property type="term" value="C:centrosome"/>
    <property type="evidence" value="ECO:0007669"/>
    <property type="project" value="UniProtKB-SubCell"/>
</dbReference>
<comment type="subcellular location">
    <subcellularLocation>
        <location evidence="3">Cytoplasm</location>
        <location evidence="3">Cytoskeleton</location>
        <location evidence="3">Microtubule organizing center</location>
        <location evidence="3">Centrosome</location>
    </subcellularLocation>
    <subcellularLocation>
        <location evidence="4">Cytoplasmic vesicle</location>
    </subcellularLocation>
    <subcellularLocation>
        <location evidence="1">Midbody</location>
    </subcellularLocation>
    <subcellularLocation>
        <location evidence="2">Nucleus envelope</location>
    </subcellularLocation>
</comment>
<evidence type="ECO:0000256" key="7">
    <source>
        <dbReference type="ARBA" id="ARBA00022490"/>
    </source>
</evidence>
<evidence type="ECO:0000313" key="19">
    <source>
        <dbReference type="Ensembl" id="ENSVKKP00000021835.1"/>
    </source>
</evidence>
<dbReference type="Gene3D" id="1.20.1260.60">
    <property type="entry name" value="Vacuolar protein sorting-associated protein Ist1"/>
    <property type="match status" value="1"/>
</dbReference>
<keyword evidence="12" id="KW-0131">Cell cycle</keyword>
<dbReference type="OMA" id="YQPFPNI"/>
<keyword evidence="10" id="KW-0206">Cytoskeleton</keyword>
<evidence type="ECO:0000256" key="12">
    <source>
        <dbReference type="ARBA" id="ARBA00023306"/>
    </source>
</evidence>
<dbReference type="InterPro" id="IPR005061">
    <property type="entry name" value="Ist1"/>
</dbReference>
<evidence type="ECO:0000256" key="16">
    <source>
        <dbReference type="ARBA" id="ARBA00046920"/>
    </source>
</evidence>
<keyword evidence="8" id="KW-0597">Phosphoprotein</keyword>
<feature type="coiled-coil region" evidence="17">
    <location>
        <begin position="14"/>
        <end position="48"/>
    </location>
</feature>
<keyword evidence="20" id="KW-1185">Reference proteome</keyword>